<accession>A0A9W9Q9X3</accession>
<protein>
    <submittedName>
        <fullName evidence="1">Uncharacterized protein</fullName>
    </submittedName>
</protein>
<dbReference type="AlphaFoldDB" id="A0A9W9Q9X3"/>
<sequence length="235" mass="25339">MRGKLNTFQDSSLSSLSVFDTDQVSQIKGSADKGTGKITAEFGVNVPGVGYQSIKPFAGSLHDGVGGDITVFGAHGKFIVKGEGNGIIAQLNIPTGGYQITLLEWERHVAGNCSGYQISCYIFDSLKTLTGELEFDPNSTTKTDVFRPQVRNSMPHLAIQFQPAIYFDGEDIIDVVLTLSNTEKLIKGGMIKGSVKNHHLSITLYNDETNAKIEGALGEGVKLMETDFKGIYGPN</sequence>
<name>A0A9W9Q9X3_PENBR</name>
<dbReference type="Proteomes" id="UP001147695">
    <property type="component" value="Unassembled WGS sequence"/>
</dbReference>
<evidence type="ECO:0000313" key="2">
    <source>
        <dbReference type="Proteomes" id="UP001147695"/>
    </source>
</evidence>
<comment type="caution">
    <text evidence="1">The sequence shown here is derived from an EMBL/GenBank/DDBJ whole genome shotgun (WGS) entry which is preliminary data.</text>
</comment>
<proteinExistence type="predicted"/>
<reference evidence="1" key="2">
    <citation type="journal article" date="2023" name="IMA Fungus">
        <title>Comparative genomic study of the Penicillium genus elucidates a diverse pangenome and 15 lateral gene transfer events.</title>
        <authorList>
            <person name="Petersen C."/>
            <person name="Sorensen T."/>
            <person name="Nielsen M.R."/>
            <person name="Sondergaard T.E."/>
            <person name="Sorensen J.L."/>
            <person name="Fitzpatrick D.A."/>
            <person name="Frisvad J.C."/>
            <person name="Nielsen K.L."/>
        </authorList>
    </citation>
    <scope>NUCLEOTIDE SEQUENCE</scope>
    <source>
        <strain evidence="1">IBT 35673</strain>
    </source>
</reference>
<gene>
    <name evidence="1" type="ORF">N7452_010194</name>
</gene>
<dbReference type="EMBL" id="JAPZBQ010000005">
    <property type="protein sequence ID" value="KAJ5329804.1"/>
    <property type="molecule type" value="Genomic_DNA"/>
</dbReference>
<organism evidence="1 2">
    <name type="scientific">Penicillium brevicompactum</name>
    <dbReference type="NCBI Taxonomy" id="5074"/>
    <lineage>
        <taxon>Eukaryota</taxon>
        <taxon>Fungi</taxon>
        <taxon>Dikarya</taxon>
        <taxon>Ascomycota</taxon>
        <taxon>Pezizomycotina</taxon>
        <taxon>Eurotiomycetes</taxon>
        <taxon>Eurotiomycetidae</taxon>
        <taxon>Eurotiales</taxon>
        <taxon>Aspergillaceae</taxon>
        <taxon>Penicillium</taxon>
    </lineage>
</organism>
<reference evidence="1" key="1">
    <citation type="submission" date="2022-12" db="EMBL/GenBank/DDBJ databases">
        <authorList>
            <person name="Petersen C."/>
        </authorList>
    </citation>
    <scope>NUCLEOTIDE SEQUENCE</scope>
    <source>
        <strain evidence="1">IBT 35673</strain>
    </source>
</reference>
<evidence type="ECO:0000313" key="1">
    <source>
        <dbReference type="EMBL" id="KAJ5329804.1"/>
    </source>
</evidence>